<proteinExistence type="predicted"/>
<evidence type="ECO:0000313" key="1">
    <source>
        <dbReference type="EMBL" id="MFG6440518.1"/>
    </source>
</evidence>
<name>A0ABW7FFX1_9BURK</name>
<evidence type="ECO:0000313" key="2">
    <source>
        <dbReference type="Proteomes" id="UP001606301"/>
    </source>
</evidence>
<gene>
    <name evidence="1" type="ORF">ACG0Z3_07465</name>
</gene>
<accession>A0ABW7FFX1</accession>
<dbReference type="EMBL" id="JBIGHW010000003">
    <property type="protein sequence ID" value="MFG6440518.1"/>
    <property type="molecule type" value="Genomic_DNA"/>
</dbReference>
<protein>
    <submittedName>
        <fullName evidence="1">Uncharacterized protein</fullName>
    </submittedName>
</protein>
<dbReference type="RefSeq" id="WP_394396653.1">
    <property type="nucleotide sequence ID" value="NZ_JBIGHW010000003.1"/>
</dbReference>
<comment type="caution">
    <text evidence="1">The sequence shown here is derived from an EMBL/GenBank/DDBJ whole genome shotgun (WGS) entry which is preliminary data.</text>
</comment>
<sequence length="49" mass="5157">MTFHDCLCEATRAAIDADVPAWLLPATIVNQAALLGGARLDGDDVMSRA</sequence>
<keyword evidence="2" id="KW-1185">Reference proteome</keyword>
<reference evidence="1 2" key="1">
    <citation type="submission" date="2024-08" db="EMBL/GenBank/DDBJ databases">
        <authorList>
            <person name="Lu H."/>
        </authorList>
    </citation>
    <scope>NUCLEOTIDE SEQUENCE [LARGE SCALE GENOMIC DNA]</scope>
    <source>
        <strain evidence="1 2">LKC17W</strain>
    </source>
</reference>
<dbReference type="Proteomes" id="UP001606301">
    <property type="component" value="Unassembled WGS sequence"/>
</dbReference>
<organism evidence="1 2">
    <name type="scientific">Pelomonas margarita</name>
    <dbReference type="NCBI Taxonomy" id="3299031"/>
    <lineage>
        <taxon>Bacteria</taxon>
        <taxon>Pseudomonadati</taxon>
        <taxon>Pseudomonadota</taxon>
        <taxon>Betaproteobacteria</taxon>
        <taxon>Burkholderiales</taxon>
        <taxon>Sphaerotilaceae</taxon>
        <taxon>Roseateles</taxon>
    </lineage>
</organism>